<dbReference type="InterPro" id="IPR020588">
    <property type="entry name" value="RecA_ATP-bd"/>
</dbReference>
<reference evidence="16" key="1">
    <citation type="submission" date="2016-10" db="EMBL/GenBank/DDBJ databases">
        <authorList>
            <person name="Varghese N."/>
            <person name="Submissions S."/>
        </authorList>
    </citation>
    <scope>NUCLEOTIDE SEQUENCE [LARGE SCALE GENOMIC DNA]</scope>
    <source>
        <strain evidence="16">DSM 17038</strain>
    </source>
</reference>
<dbReference type="Pfam" id="PF18073">
    <property type="entry name" value="Zn_ribbon_LapB"/>
    <property type="match status" value="1"/>
</dbReference>
<evidence type="ECO:0000256" key="4">
    <source>
        <dbReference type="ARBA" id="ARBA00022771"/>
    </source>
</evidence>
<comment type="domain">
    <text evidence="11">The middle region has homology to RecA with ATPase motifs including the RadA KNRFG motif, while the C-terminus is homologous to Lon protease.</text>
</comment>
<dbReference type="FunFam" id="3.40.50.300:FF:000050">
    <property type="entry name" value="DNA repair protein RadA"/>
    <property type="match status" value="1"/>
</dbReference>
<dbReference type="Pfam" id="PF13481">
    <property type="entry name" value="AAA_25"/>
    <property type="match status" value="1"/>
</dbReference>
<keyword evidence="4 13" id="KW-0863">Zinc-finger</keyword>
<evidence type="ECO:0000256" key="12">
    <source>
        <dbReference type="NCBIfam" id="TIGR00416"/>
    </source>
</evidence>
<name>A0A1I2VZB1_9FIRM</name>
<evidence type="ECO:0000256" key="10">
    <source>
        <dbReference type="ARBA" id="ARBA00023204"/>
    </source>
</evidence>
<evidence type="ECO:0000256" key="7">
    <source>
        <dbReference type="ARBA" id="ARBA00022840"/>
    </source>
</evidence>
<dbReference type="GO" id="GO:0008270">
    <property type="term" value="F:zinc ion binding"/>
    <property type="evidence" value="ECO:0007669"/>
    <property type="project" value="UniProtKB-KW"/>
</dbReference>
<dbReference type="InterPro" id="IPR027417">
    <property type="entry name" value="P-loop_NTPase"/>
</dbReference>
<dbReference type="AlphaFoldDB" id="A0A1I2VZB1"/>
<dbReference type="SUPFAM" id="SSF54211">
    <property type="entry name" value="Ribosomal protein S5 domain 2-like"/>
    <property type="match status" value="1"/>
</dbReference>
<keyword evidence="8 11" id="KW-0346">Stress response</keyword>
<evidence type="ECO:0000256" key="9">
    <source>
        <dbReference type="ARBA" id="ARBA00023125"/>
    </source>
</evidence>
<gene>
    <name evidence="11" type="primary">radA</name>
    <name evidence="15" type="ORF">SAMN05660649_03261</name>
</gene>
<dbReference type="CDD" id="cd01121">
    <property type="entry name" value="RadA_SMS_N"/>
    <property type="match status" value="1"/>
</dbReference>
<evidence type="ECO:0000256" key="8">
    <source>
        <dbReference type="ARBA" id="ARBA00023016"/>
    </source>
</evidence>
<dbReference type="SMART" id="SM00382">
    <property type="entry name" value="AAA"/>
    <property type="match status" value="1"/>
</dbReference>
<evidence type="ECO:0000256" key="5">
    <source>
        <dbReference type="ARBA" id="ARBA00022801"/>
    </source>
</evidence>
<dbReference type="GO" id="GO:0005829">
    <property type="term" value="C:cytosol"/>
    <property type="evidence" value="ECO:0007669"/>
    <property type="project" value="TreeGrafter"/>
</dbReference>
<dbReference type="PANTHER" id="PTHR32472:SF10">
    <property type="entry name" value="DNA REPAIR PROTEIN RADA-LIKE PROTEIN"/>
    <property type="match status" value="1"/>
</dbReference>
<dbReference type="PRINTS" id="PR01874">
    <property type="entry name" value="DNAREPAIRADA"/>
</dbReference>
<feature type="domain" description="RecA family profile 1" evidence="14">
    <location>
        <begin position="65"/>
        <end position="214"/>
    </location>
</feature>
<comment type="function">
    <text evidence="11">Plays a role in repairing double-strand DNA breaks, probably involving stabilizing or processing branched DNA or blocked replication forks.</text>
</comment>
<evidence type="ECO:0000256" key="6">
    <source>
        <dbReference type="ARBA" id="ARBA00022833"/>
    </source>
</evidence>
<keyword evidence="1 11" id="KW-0479">Metal-binding</keyword>
<dbReference type="Pfam" id="PF13541">
    <property type="entry name" value="ChlI"/>
    <property type="match status" value="1"/>
</dbReference>
<dbReference type="RefSeq" id="WP_092472435.1">
    <property type="nucleotide sequence ID" value="NZ_FOOX01000012.1"/>
</dbReference>
<evidence type="ECO:0000256" key="3">
    <source>
        <dbReference type="ARBA" id="ARBA00022763"/>
    </source>
</evidence>
<protein>
    <recommendedName>
        <fullName evidence="11 12">DNA repair protein RadA</fullName>
    </recommendedName>
</protein>
<feature type="region of interest" description="Lon-protease-like" evidence="11">
    <location>
        <begin position="351"/>
        <end position="453"/>
    </location>
</feature>
<dbReference type="OrthoDB" id="9803906at2"/>
<evidence type="ECO:0000313" key="15">
    <source>
        <dbReference type="EMBL" id="SFG94474.1"/>
    </source>
</evidence>
<dbReference type="Gene3D" id="3.40.50.300">
    <property type="entry name" value="P-loop containing nucleotide triphosphate hydrolases"/>
    <property type="match status" value="1"/>
</dbReference>
<evidence type="ECO:0000313" key="16">
    <source>
        <dbReference type="Proteomes" id="UP000199337"/>
    </source>
</evidence>
<keyword evidence="9 11" id="KW-0238">DNA-binding</keyword>
<accession>A0A1I2VZB1</accession>
<comment type="function">
    <text evidence="13">DNA-dependent ATPase involved in processing of recombination intermediates, plays a role in repairing DNA breaks. Stimulates the branch migration of RecA-mediated strand transfer reactions, allowing the 3' invading strand to extend heteroduplex DNA faster. Binds ssDNA in the presence of ADP but not other nucleotides, has ATPase activity that is stimulated by ssDNA and various branched DNA structures, but inhibited by SSB. Does not have RecA's homology-searching function.</text>
</comment>
<dbReference type="HAMAP" id="MF_01498">
    <property type="entry name" value="RadA_bact"/>
    <property type="match status" value="1"/>
</dbReference>
<proteinExistence type="inferred from homology"/>
<dbReference type="GO" id="GO:0003684">
    <property type="term" value="F:damaged DNA binding"/>
    <property type="evidence" value="ECO:0007669"/>
    <property type="project" value="InterPro"/>
</dbReference>
<keyword evidence="3 11" id="KW-0227">DNA damage</keyword>
<keyword evidence="5" id="KW-0378">Hydrolase</keyword>
<evidence type="ECO:0000259" key="14">
    <source>
        <dbReference type="PROSITE" id="PS50162"/>
    </source>
</evidence>
<dbReference type="GO" id="GO:0000725">
    <property type="term" value="P:recombinational repair"/>
    <property type="evidence" value="ECO:0007669"/>
    <property type="project" value="UniProtKB-UniRule"/>
</dbReference>
<dbReference type="PANTHER" id="PTHR32472">
    <property type="entry name" value="DNA REPAIR PROTEIN RADA"/>
    <property type="match status" value="1"/>
</dbReference>
<dbReference type="GO" id="GO:0016787">
    <property type="term" value="F:hydrolase activity"/>
    <property type="evidence" value="ECO:0007669"/>
    <property type="project" value="UniProtKB-KW"/>
</dbReference>
<dbReference type="InterPro" id="IPR041166">
    <property type="entry name" value="Rubredoxin_2"/>
</dbReference>
<dbReference type="InterPro" id="IPR003593">
    <property type="entry name" value="AAA+_ATPase"/>
</dbReference>
<dbReference type="Gene3D" id="3.30.230.10">
    <property type="match status" value="1"/>
</dbReference>
<dbReference type="SUPFAM" id="SSF52540">
    <property type="entry name" value="P-loop containing nucleoside triphosphate hydrolases"/>
    <property type="match status" value="1"/>
</dbReference>
<dbReference type="GO" id="GO:0005524">
    <property type="term" value="F:ATP binding"/>
    <property type="evidence" value="ECO:0007669"/>
    <property type="project" value="UniProtKB-UniRule"/>
</dbReference>
<dbReference type="PROSITE" id="PS50162">
    <property type="entry name" value="RECA_2"/>
    <property type="match status" value="1"/>
</dbReference>
<feature type="binding site" evidence="11">
    <location>
        <begin position="94"/>
        <end position="101"/>
    </location>
    <ligand>
        <name>ATP</name>
        <dbReference type="ChEBI" id="CHEBI:30616"/>
    </ligand>
</feature>
<dbReference type="InterPro" id="IPR014721">
    <property type="entry name" value="Ribsml_uS5_D2-typ_fold_subgr"/>
</dbReference>
<dbReference type="NCBIfam" id="TIGR00416">
    <property type="entry name" value="sms"/>
    <property type="match status" value="1"/>
</dbReference>
<evidence type="ECO:0000256" key="2">
    <source>
        <dbReference type="ARBA" id="ARBA00022741"/>
    </source>
</evidence>
<evidence type="ECO:0000256" key="11">
    <source>
        <dbReference type="HAMAP-Rule" id="MF_01498"/>
    </source>
</evidence>
<feature type="short sequence motif" description="RadA KNRFG motif" evidence="11">
    <location>
        <begin position="251"/>
        <end position="255"/>
    </location>
</feature>
<comment type="similarity">
    <text evidence="11 13">Belongs to the RecA family. RadA subfamily.</text>
</comment>
<dbReference type="EMBL" id="FOOX01000012">
    <property type="protein sequence ID" value="SFG94474.1"/>
    <property type="molecule type" value="Genomic_DNA"/>
</dbReference>
<dbReference type="Proteomes" id="UP000199337">
    <property type="component" value="Unassembled WGS sequence"/>
</dbReference>
<dbReference type="InterPro" id="IPR020568">
    <property type="entry name" value="Ribosomal_Su5_D2-typ_SF"/>
</dbReference>
<keyword evidence="16" id="KW-1185">Reference proteome</keyword>
<evidence type="ECO:0000256" key="13">
    <source>
        <dbReference type="RuleBase" id="RU003555"/>
    </source>
</evidence>
<keyword evidence="7 11" id="KW-0067">ATP-binding</keyword>
<sequence length="453" mass="48896">MSAKKTRYFCNVCGHITSRWLGRCAGCGEWNTYVEEVVVRGTSPRSTEAGGGNRPLPVTEVAPVEGERNSTGMAELDRVLGGGLVPGSLVLLGGDPGIGKSTLLLQVAGLVGAAGKKVLYVSGEESVRQIRLRADRLEISCPGLYAYAETDLQVIEEQVNLVDPALLVIDSIQTMYGPDITSAAGSVSQVRECTARLMRLAKERSLSIFVIGHVTKEGMIAGPRVMEHMVDVVLYFEGERNQSFRILRGVKNRFGSTNEIGIYEMSGYGLKEVINPSSFFLDEHAGRDVAGAVVVPVIEGTRPLLVEIQSLVCPTSFGVPRRMTAGVDHNRTALIIAVLEKRLGLMMGNCDAYVNVVGGVKIDEPAADLGVAAALTSSFRERVIDHHTCVMGELGLTGELRPVAALDKRIREAARLGFKRCIVPQQKGIPDNVSEVKIFEAKTLADAFDHMFV</sequence>
<keyword evidence="6 13" id="KW-0862">Zinc</keyword>
<keyword evidence="10 11" id="KW-0234">DNA repair</keyword>
<dbReference type="GO" id="GO:0140664">
    <property type="term" value="F:ATP-dependent DNA damage sensor activity"/>
    <property type="evidence" value="ECO:0007669"/>
    <property type="project" value="InterPro"/>
</dbReference>
<dbReference type="STRING" id="341036.SAMN05660649_03261"/>
<keyword evidence="2 11" id="KW-0547">Nucleotide-binding</keyword>
<evidence type="ECO:0000256" key="1">
    <source>
        <dbReference type="ARBA" id="ARBA00022723"/>
    </source>
</evidence>
<dbReference type="InterPro" id="IPR004504">
    <property type="entry name" value="DNA_repair_RadA"/>
</dbReference>
<organism evidence="15 16">
    <name type="scientific">Desulfotruncus arcticus DSM 17038</name>
    <dbReference type="NCBI Taxonomy" id="1121424"/>
    <lineage>
        <taxon>Bacteria</taxon>
        <taxon>Bacillati</taxon>
        <taxon>Bacillota</taxon>
        <taxon>Clostridia</taxon>
        <taxon>Eubacteriales</taxon>
        <taxon>Desulfallaceae</taxon>
        <taxon>Desulfotruncus</taxon>
    </lineage>
</organism>